<evidence type="ECO:0000259" key="1">
    <source>
        <dbReference type="Pfam" id="PF05598"/>
    </source>
</evidence>
<dbReference type="Proteomes" id="UP001501734">
    <property type="component" value="Unassembled WGS sequence"/>
</dbReference>
<dbReference type="EMBL" id="BAABDL010000145">
    <property type="protein sequence ID" value="GAA4079976.1"/>
    <property type="molecule type" value="Genomic_DNA"/>
</dbReference>
<evidence type="ECO:0000313" key="2">
    <source>
        <dbReference type="EMBL" id="GAA4079976.1"/>
    </source>
</evidence>
<evidence type="ECO:0000313" key="3">
    <source>
        <dbReference type="Proteomes" id="UP001501734"/>
    </source>
</evidence>
<protein>
    <recommendedName>
        <fullName evidence="1">Transposase InsH N-terminal domain-containing protein</fullName>
    </recommendedName>
</protein>
<accession>A0ABP7W391</accession>
<proteinExistence type="predicted"/>
<name>A0ABP7W391_9BACI</name>
<organism evidence="2 3">
    <name type="scientific">Amphibacillus indicireducens</name>
    <dbReference type="NCBI Taxonomy" id="1076330"/>
    <lineage>
        <taxon>Bacteria</taxon>
        <taxon>Bacillati</taxon>
        <taxon>Bacillota</taxon>
        <taxon>Bacilli</taxon>
        <taxon>Bacillales</taxon>
        <taxon>Bacillaceae</taxon>
        <taxon>Amphibacillus</taxon>
    </lineage>
</organism>
<sequence>MSFKPNNKNEMDLFNDSYIQTSERTKKWIKNSWAEPFAQLIFPAINEKRFEILYHEENGRPNTPINYILGALILKEILSLTDEDLKLRCHTDIAIHHALHSTSWDDQPVSDRTFSRFRERCYLYELETGIDLIQAEMEALSDKLMEYFEINPTKKRMDSLMIASNTRNLSRLELLYTCIERVVRKIETLYPSFELSAYQQYLDSYHENEFIYHSDQPYDEKLQVILLDAFGLKETFESTLKEDTDFHLLCRVINDQTTTDEDGTISLKKGKEISPTSLQTPIEPEATYRYKSGKHHKGYVANIVETVDENLSFITHYSFDANIQSDVHFAYEAIEKLGKQEEPTVLVSDGAYDSEDARILGKTNGIDLVTTELKGRSPNPAYAGIIIDEEKNMVELPDGLKAQSVSYYEKTDMYRAVFDKADCSSASDNQEAYGMMKEQKKTNVLMISPRMIQRANQAKQMKTKEFLKYTYFRNGVEGIPSVLRRAYDIDRIPFRGRVRKKHSLGIKIMAINAKRAIKHQHNQEKVMA</sequence>
<dbReference type="RefSeq" id="WP_344913871.1">
    <property type="nucleotide sequence ID" value="NZ_BAABDL010000145.1"/>
</dbReference>
<reference evidence="3" key="1">
    <citation type="journal article" date="2019" name="Int. J. Syst. Evol. Microbiol.">
        <title>The Global Catalogue of Microorganisms (GCM) 10K type strain sequencing project: providing services to taxonomists for standard genome sequencing and annotation.</title>
        <authorList>
            <consortium name="The Broad Institute Genomics Platform"/>
            <consortium name="The Broad Institute Genome Sequencing Center for Infectious Disease"/>
            <person name="Wu L."/>
            <person name="Ma J."/>
        </authorList>
    </citation>
    <scope>NUCLEOTIDE SEQUENCE [LARGE SCALE GENOMIC DNA]</scope>
    <source>
        <strain evidence="3">JCM 17250</strain>
    </source>
</reference>
<dbReference type="InterPro" id="IPR008490">
    <property type="entry name" value="Transposase_InsH_N"/>
</dbReference>
<gene>
    <name evidence="2" type="ORF">GCM10022410_25030</name>
</gene>
<feature type="domain" description="Transposase InsH N-terminal" evidence="1">
    <location>
        <begin position="40"/>
        <end position="120"/>
    </location>
</feature>
<keyword evidence="3" id="KW-1185">Reference proteome</keyword>
<comment type="caution">
    <text evidence="2">The sequence shown here is derived from an EMBL/GenBank/DDBJ whole genome shotgun (WGS) entry which is preliminary data.</text>
</comment>
<dbReference type="Pfam" id="PF05598">
    <property type="entry name" value="DUF772"/>
    <property type="match status" value="1"/>
</dbReference>